<evidence type="ECO:0000256" key="1">
    <source>
        <dbReference type="SAM" id="Phobius"/>
    </source>
</evidence>
<protein>
    <submittedName>
        <fullName evidence="2">Uncharacterized protein</fullName>
    </submittedName>
</protein>
<keyword evidence="1" id="KW-1133">Transmembrane helix</keyword>
<organism evidence="2 3">
    <name type="scientific">Parabacteroides faecis</name>
    <dbReference type="NCBI Taxonomy" id="1217282"/>
    <lineage>
        <taxon>Bacteria</taxon>
        <taxon>Pseudomonadati</taxon>
        <taxon>Bacteroidota</taxon>
        <taxon>Bacteroidia</taxon>
        <taxon>Bacteroidales</taxon>
        <taxon>Tannerellaceae</taxon>
        <taxon>Parabacteroides</taxon>
    </lineage>
</organism>
<keyword evidence="1" id="KW-0812">Transmembrane</keyword>
<comment type="caution">
    <text evidence="2">The sequence shown here is derived from an EMBL/GenBank/DDBJ whole genome shotgun (WGS) entry which is preliminary data.</text>
</comment>
<feature type="non-terminal residue" evidence="2">
    <location>
        <position position="1"/>
    </location>
</feature>
<dbReference type="Proteomes" id="UP000533637">
    <property type="component" value="Unassembled WGS sequence"/>
</dbReference>
<evidence type="ECO:0000313" key="3">
    <source>
        <dbReference type="Proteomes" id="UP000533637"/>
    </source>
</evidence>
<evidence type="ECO:0000313" key="2">
    <source>
        <dbReference type="EMBL" id="MBB4623440.1"/>
    </source>
</evidence>
<name>A0ABR6KPU1_9BACT</name>
<feature type="transmembrane region" description="Helical" evidence="1">
    <location>
        <begin position="78"/>
        <end position="96"/>
    </location>
</feature>
<gene>
    <name evidence="2" type="ORF">GGQ57_003352</name>
</gene>
<proteinExistence type="predicted"/>
<keyword evidence="3" id="KW-1185">Reference proteome</keyword>
<accession>A0ABR6KPU1</accession>
<keyword evidence="1" id="KW-0472">Membrane</keyword>
<feature type="transmembrane region" description="Helical" evidence="1">
    <location>
        <begin position="12"/>
        <end position="30"/>
    </location>
</feature>
<dbReference type="EMBL" id="JACHOC010000006">
    <property type="protein sequence ID" value="MBB4623440.1"/>
    <property type="molecule type" value="Genomic_DNA"/>
</dbReference>
<feature type="transmembrane region" description="Helical" evidence="1">
    <location>
        <begin position="50"/>
        <end position="66"/>
    </location>
</feature>
<sequence>FKIKFFTHKKTLLAKLILYLFALLTQFKLQPLRTKKFIKLSIYDLAFPEYYFSITYFYSIITHYDISIMLNKKFIHDYRLYIIWIYSLDILFFLLLS</sequence>
<reference evidence="2 3" key="1">
    <citation type="submission" date="2020-08" db="EMBL/GenBank/DDBJ databases">
        <title>Genomic Encyclopedia of Type Strains, Phase IV (KMG-IV): sequencing the most valuable type-strain genomes for metagenomic binning, comparative biology and taxonomic classification.</title>
        <authorList>
            <person name="Goeker M."/>
        </authorList>
    </citation>
    <scope>NUCLEOTIDE SEQUENCE [LARGE SCALE GENOMIC DNA]</scope>
    <source>
        <strain evidence="2 3">DSM 102983</strain>
    </source>
</reference>